<gene>
    <name evidence="1" type="ORF">PIB30_036259</name>
</gene>
<reference evidence="1 2" key="1">
    <citation type="journal article" date="2023" name="Plants (Basel)">
        <title>Bridging the Gap: Combining Genomics and Transcriptomics Approaches to Understand Stylosanthes scabra, an Orphan Legume from the Brazilian Caatinga.</title>
        <authorList>
            <person name="Ferreira-Neto J.R.C."/>
            <person name="da Silva M.D."/>
            <person name="Binneck E."/>
            <person name="de Melo N.F."/>
            <person name="da Silva R.H."/>
            <person name="de Melo A.L.T.M."/>
            <person name="Pandolfi V."/>
            <person name="Bustamante F.O."/>
            <person name="Brasileiro-Vidal A.C."/>
            <person name="Benko-Iseppon A.M."/>
        </authorList>
    </citation>
    <scope>NUCLEOTIDE SEQUENCE [LARGE SCALE GENOMIC DNA]</scope>
    <source>
        <tissue evidence="1">Leaves</tissue>
    </source>
</reference>
<evidence type="ECO:0000313" key="1">
    <source>
        <dbReference type="EMBL" id="MED6207486.1"/>
    </source>
</evidence>
<organism evidence="1 2">
    <name type="scientific">Stylosanthes scabra</name>
    <dbReference type="NCBI Taxonomy" id="79078"/>
    <lineage>
        <taxon>Eukaryota</taxon>
        <taxon>Viridiplantae</taxon>
        <taxon>Streptophyta</taxon>
        <taxon>Embryophyta</taxon>
        <taxon>Tracheophyta</taxon>
        <taxon>Spermatophyta</taxon>
        <taxon>Magnoliopsida</taxon>
        <taxon>eudicotyledons</taxon>
        <taxon>Gunneridae</taxon>
        <taxon>Pentapetalae</taxon>
        <taxon>rosids</taxon>
        <taxon>fabids</taxon>
        <taxon>Fabales</taxon>
        <taxon>Fabaceae</taxon>
        <taxon>Papilionoideae</taxon>
        <taxon>50 kb inversion clade</taxon>
        <taxon>dalbergioids sensu lato</taxon>
        <taxon>Dalbergieae</taxon>
        <taxon>Pterocarpus clade</taxon>
        <taxon>Stylosanthes</taxon>
    </lineage>
</organism>
<sequence>MVNGAWMFDGATEYRVYTLSLASRLRVYMRWKPYGWIGPEGRGGERNDVEMVE</sequence>
<accession>A0ABU6YC77</accession>
<comment type="caution">
    <text evidence="1">The sequence shown here is derived from an EMBL/GenBank/DDBJ whole genome shotgun (WGS) entry which is preliminary data.</text>
</comment>
<protein>
    <submittedName>
        <fullName evidence="1">Uncharacterized protein</fullName>
    </submittedName>
</protein>
<dbReference type="Proteomes" id="UP001341840">
    <property type="component" value="Unassembled WGS sequence"/>
</dbReference>
<name>A0ABU6YC77_9FABA</name>
<proteinExistence type="predicted"/>
<evidence type="ECO:0000313" key="2">
    <source>
        <dbReference type="Proteomes" id="UP001341840"/>
    </source>
</evidence>
<keyword evidence="2" id="KW-1185">Reference proteome</keyword>
<dbReference type="EMBL" id="JASCZI010241832">
    <property type="protein sequence ID" value="MED6207486.1"/>
    <property type="molecule type" value="Genomic_DNA"/>
</dbReference>